<accession>A0ABW4B953</accession>
<name>A0ABW4B953_9LACO</name>
<evidence type="ECO:0008006" key="4">
    <source>
        <dbReference type="Google" id="ProtNLM"/>
    </source>
</evidence>
<keyword evidence="3" id="KW-1185">Reference proteome</keyword>
<gene>
    <name evidence="2" type="ORF">ACFQ3L_00090</name>
</gene>
<reference evidence="3" key="1">
    <citation type="journal article" date="2019" name="Int. J. Syst. Evol. Microbiol.">
        <title>The Global Catalogue of Microorganisms (GCM) 10K type strain sequencing project: providing services to taxonomists for standard genome sequencing and annotation.</title>
        <authorList>
            <consortium name="The Broad Institute Genomics Platform"/>
            <consortium name="The Broad Institute Genome Sequencing Center for Infectious Disease"/>
            <person name="Wu L."/>
            <person name="Ma J."/>
        </authorList>
    </citation>
    <scope>NUCLEOTIDE SEQUENCE [LARGE SCALE GENOMIC DNA]</scope>
    <source>
        <strain evidence="3">CCM 8911</strain>
    </source>
</reference>
<feature type="transmembrane region" description="Helical" evidence="1">
    <location>
        <begin position="43"/>
        <end position="61"/>
    </location>
</feature>
<evidence type="ECO:0000313" key="3">
    <source>
        <dbReference type="Proteomes" id="UP001597249"/>
    </source>
</evidence>
<keyword evidence="1" id="KW-0472">Membrane</keyword>
<dbReference type="Proteomes" id="UP001597249">
    <property type="component" value="Unassembled WGS sequence"/>
</dbReference>
<evidence type="ECO:0000256" key="1">
    <source>
        <dbReference type="SAM" id="Phobius"/>
    </source>
</evidence>
<feature type="transmembrane region" description="Helical" evidence="1">
    <location>
        <begin position="12"/>
        <end position="31"/>
    </location>
</feature>
<comment type="caution">
    <text evidence="2">The sequence shown here is derived from an EMBL/GenBank/DDBJ whole genome shotgun (WGS) entry which is preliminary data.</text>
</comment>
<evidence type="ECO:0000313" key="2">
    <source>
        <dbReference type="EMBL" id="MFD1391987.1"/>
    </source>
</evidence>
<proteinExistence type="predicted"/>
<keyword evidence="1" id="KW-1133">Transmembrane helix</keyword>
<keyword evidence="1" id="KW-0812">Transmembrane</keyword>
<organism evidence="2 3">
    <name type="scientific">Lacticaseibacillus jixianensis</name>
    <dbReference type="NCBI Taxonomy" id="2486012"/>
    <lineage>
        <taxon>Bacteria</taxon>
        <taxon>Bacillati</taxon>
        <taxon>Bacillota</taxon>
        <taxon>Bacilli</taxon>
        <taxon>Lactobacillales</taxon>
        <taxon>Lactobacillaceae</taxon>
        <taxon>Lacticaseibacillus</taxon>
    </lineage>
</organism>
<sequence length="133" mass="14562">MKKAFCIQPGWLDFSMFWGIIAIGLSAAVVLQMELIGYGPVSLPALLLLLAMALLAGAQVWRSRLIIEPAQITVRRLMPGNTLVIRRGDLTAATWTKHGGTLKTRTYGDINFLRFGHGENLQQAVTAVLSERG</sequence>
<dbReference type="RefSeq" id="WP_125584448.1">
    <property type="nucleotide sequence ID" value="NZ_JBHTMO010000001.1"/>
</dbReference>
<protein>
    <recommendedName>
        <fullName evidence="4">PH domain-containing protein</fullName>
    </recommendedName>
</protein>
<dbReference type="EMBL" id="JBHTMO010000001">
    <property type="protein sequence ID" value="MFD1391987.1"/>
    <property type="molecule type" value="Genomic_DNA"/>
</dbReference>